<organism evidence="3">
    <name type="scientific">Thrips palmi</name>
    <name type="common">Melon thrips</name>
    <dbReference type="NCBI Taxonomy" id="161013"/>
    <lineage>
        <taxon>Eukaryota</taxon>
        <taxon>Metazoa</taxon>
        <taxon>Ecdysozoa</taxon>
        <taxon>Arthropoda</taxon>
        <taxon>Hexapoda</taxon>
        <taxon>Insecta</taxon>
        <taxon>Pterygota</taxon>
        <taxon>Neoptera</taxon>
        <taxon>Paraneoptera</taxon>
        <taxon>Thysanoptera</taxon>
        <taxon>Terebrantia</taxon>
        <taxon>Thripoidea</taxon>
        <taxon>Thripidae</taxon>
        <taxon>Thrips</taxon>
    </lineage>
</organism>
<dbReference type="Proteomes" id="UP000515158">
    <property type="component" value="Unplaced"/>
</dbReference>
<name>A0A6P8Z3P3_THRPL</name>
<dbReference type="FunCoup" id="A0A6P8Z3P3">
    <property type="interactions" value="166"/>
</dbReference>
<dbReference type="GeneID" id="117645262"/>
<dbReference type="KEGG" id="tpal:117645262"/>
<dbReference type="PANTHER" id="PTHR31854:SF2">
    <property type="entry name" value="TUBULIN POLYGLUTAMYLASE COMPLEX SUBUNIT 2"/>
    <property type="match status" value="1"/>
</dbReference>
<evidence type="ECO:0000259" key="1">
    <source>
        <dbReference type="SMART" id="SM00860"/>
    </source>
</evidence>
<protein>
    <submittedName>
        <fullName evidence="3">Tubulin polyglutamylase complex subunit 2</fullName>
    </submittedName>
</protein>
<reference evidence="3" key="1">
    <citation type="submission" date="2025-08" db="UniProtKB">
        <authorList>
            <consortium name="RefSeq"/>
        </authorList>
    </citation>
    <scope>IDENTIFICATION</scope>
    <source>
        <tissue evidence="3">Total insect</tissue>
    </source>
</reference>
<gene>
    <name evidence="3" type="primary">LOC117645262</name>
</gene>
<dbReference type="InParanoid" id="A0A6P8Z3P3"/>
<dbReference type="SMART" id="SM00860">
    <property type="entry name" value="SMI1_KNR4"/>
    <property type="match status" value="1"/>
</dbReference>
<dbReference type="PANTHER" id="PTHR31854">
    <property type="entry name" value="TUBULIN POLYGLUTAMYLASE COMPLEX SUBUNIT 2"/>
    <property type="match status" value="1"/>
</dbReference>
<evidence type="ECO:0000313" key="2">
    <source>
        <dbReference type="Proteomes" id="UP000515158"/>
    </source>
</evidence>
<proteinExistence type="predicted"/>
<dbReference type="RefSeq" id="XP_034241217.1">
    <property type="nucleotide sequence ID" value="XM_034385326.1"/>
</dbReference>
<evidence type="ECO:0000313" key="3">
    <source>
        <dbReference type="RefSeq" id="XP_034241217.1"/>
    </source>
</evidence>
<sequence>MVDITCQDAFYENLTLGLIKLLTQTPGVQDVRLDKRTPCERLLLSSWEQRHCCALPDDLRQFYLSTDGYQLTWNYQHAGQVIPLGNMRVNAITELRRLAGVKSLGDADGPTLLDVEICSTAGAASASATGAVVAASAAERPNFGVKCKIFELDPCQGMAKVCLVYLDKGLEPRRPEPRIWLLDRCFEWHFLAPDFTTYFRMMLVHQGLPLWQFRGTPMGLTPWAEQMFTLVAPHLLLVQPDTSVHTLHSIEWSEAPYNHLDPTIFKTRSKVKKK</sequence>
<dbReference type="OrthoDB" id="10249691at2759"/>
<feature type="domain" description="Knr4/Smi1-like" evidence="1">
    <location>
        <begin position="38"/>
        <end position="201"/>
    </location>
</feature>
<dbReference type="InterPro" id="IPR018958">
    <property type="entry name" value="Knr4/Smi1-like_dom"/>
</dbReference>
<accession>A0A6P8Z3P3</accession>
<dbReference type="AlphaFoldDB" id="A0A6P8Z3P3"/>
<keyword evidence="2" id="KW-1185">Reference proteome</keyword>
<dbReference type="InterPro" id="IPR039231">
    <property type="entry name" value="TPGS2"/>
</dbReference>